<dbReference type="InterPro" id="IPR001926">
    <property type="entry name" value="TrpB-like_PALP"/>
</dbReference>
<name>A0AA38I4A1_9CUCU</name>
<dbReference type="FunFam" id="3.10.580.10:FF:000014">
    <property type="entry name" value="Cystathionine beta-synthase"/>
    <property type="match status" value="1"/>
</dbReference>
<evidence type="ECO:0000256" key="16">
    <source>
        <dbReference type="ARBA" id="ARBA00023004"/>
    </source>
</evidence>
<gene>
    <name evidence="27" type="ORF">Zmor_020880</name>
</gene>
<keyword evidence="13" id="KW-0479">Metal-binding</keyword>
<proteinExistence type="inferred from homology"/>
<reference evidence="27" key="1">
    <citation type="journal article" date="2023" name="G3 (Bethesda)">
        <title>Whole genome assemblies of Zophobas morio and Tenebrio molitor.</title>
        <authorList>
            <person name="Kaur S."/>
            <person name="Stinson S.A."/>
            <person name="diCenzo G.C."/>
        </authorList>
    </citation>
    <scope>NUCLEOTIDE SEQUENCE</scope>
    <source>
        <strain evidence="27">QUZm001</strain>
    </source>
</reference>
<keyword evidence="10" id="KW-0597">Phosphoprotein</keyword>
<evidence type="ECO:0000256" key="22">
    <source>
        <dbReference type="ARBA" id="ARBA00045425"/>
    </source>
</evidence>
<dbReference type="SUPFAM" id="SSF54631">
    <property type="entry name" value="CBS-domain pair"/>
    <property type="match status" value="1"/>
</dbReference>
<dbReference type="PANTHER" id="PTHR10314">
    <property type="entry name" value="CYSTATHIONINE BETA-SYNTHASE"/>
    <property type="match status" value="1"/>
</dbReference>
<protein>
    <recommendedName>
        <fullName evidence="21 25">Cystathionine beta-synthase</fullName>
        <ecNumber evidence="7 25">4.2.1.22</ecNumber>
    </recommendedName>
</protein>
<evidence type="ECO:0000256" key="14">
    <source>
        <dbReference type="ARBA" id="ARBA00022843"/>
    </source>
</evidence>
<dbReference type="InterPro" id="IPR001216">
    <property type="entry name" value="P-phosphate_BS"/>
</dbReference>
<dbReference type="SMART" id="SM00116">
    <property type="entry name" value="CBS"/>
    <property type="match status" value="2"/>
</dbReference>
<dbReference type="InterPro" id="IPR000644">
    <property type="entry name" value="CBS_dom"/>
</dbReference>
<keyword evidence="12" id="KW-0349">Heme</keyword>
<dbReference type="InterPro" id="IPR005857">
    <property type="entry name" value="Cysta_beta_synth"/>
</dbReference>
<comment type="function">
    <text evidence="22">Hydro-lyase catalyzing the first step of the transsulfuration pathway, where the hydroxyl group of L-serine is displaced by L-homocysteine in a beta-replacement reaction to form L-cystathionine, the precursor of L-cysteine. This catabolic route allows the elimination of L-methionine and the toxic metabolite L-homocysteine. Also involved in the production of hydrogen sulfide, a gasotransmitter with signaling and cytoprotective effects on neurons.</text>
</comment>
<evidence type="ECO:0000256" key="7">
    <source>
        <dbReference type="ARBA" id="ARBA00012041"/>
    </source>
</evidence>
<dbReference type="NCBIfam" id="TIGR01137">
    <property type="entry name" value="cysta_beta"/>
    <property type="match status" value="1"/>
</dbReference>
<dbReference type="GO" id="GO:0004122">
    <property type="term" value="F:cystathionine beta-synthase activity"/>
    <property type="evidence" value="ECO:0007669"/>
    <property type="project" value="UniProtKB-UniRule"/>
</dbReference>
<dbReference type="PROSITE" id="PS51371">
    <property type="entry name" value="CBS"/>
    <property type="match status" value="1"/>
</dbReference>
<comment type="similarity">
    <text evidence="5 25">Belongs to the cysteine synthase/cystathionine beta-synthase family.</text>
</comment>
<evidence type="ECO:0000256" key="15">
    <source>
        <dbReference type="ARBA" id="ARBA00022898"/>
    </source>
</evidence>
<evidence type="ECO:0000256" key="11">
    <source>
        <dbReference type="ARBA" id="ARBA00022605"/>
    </source>
</evidence>
<dbReference type="GO" id="GO:0046872">
    <property type="term" value="F:metal ion binding"/>
    <property type="evidence" value="ECO:0007669"/>
    <property type="project" value="UniProtKB-KW"/>
</dbReference>
<dbReference type="EC" id="4.2.1.22" evidence="7 25"/>
<evidence type="ECO:0000256" key="17">
    <source>
        <dbReference type="ARBA" id="ARBA00023122"/>
    </source>
</evidence>
<comment type="subcellular location">
    <subcellularLocation>
        <location evidence="3">Cytoplasm</location>
    </subcellularLocation>
    <subcellularLocation>
        <location evidence="2">Nucleus</location>
    </subcellularLocation>
</comment>
<dbReference type="PROSITE" id="PS00901">
    <property type="entry name" value="CYS_SYNTHASE"/>
    <property type="match status" value="1"/>
</dbReference>
<evidence type="ECO:0000256" key="24">
    <source>
        <dbReference type="PROSITE-ProRule" id="PRU00703"/>
    </source>
</evidence>
<evidence type="ECO:0000256" key="10">
    <source>
        <dbReference type="ARBA" id="ARBA00022553"/>
    </source>
</evidence>
<evidence type="ECO:0000256" key="18">
    <source>
        <dbReference type="ARBA" id="ARBA00023192"/>
    </source>
</evidence>
<comment type="caution">
    <text evidence="27">The sequence shown here is derived from an EMBL/GenBank/DDBJ whole genome shotgun (WGS) entry which is preliminary data.</text>
</comment>
<comment type="catalytic activity">
    <reaction evidence="23 25">
        <text>L-homocysteine + L-serine = L,L-cystathionine + H2O</text>
        <dbReference type="Rhea" id="RHEA:10112"/>
        <dbReference type="ChEBI" id="CHEBI:15377"/>
        <dbReference type="ChEBI" id="CHEBI:33384"/>
        <dbReference type="ChEBI" id="CHEBI:58161"/>
        <dbReference type="ChEBI" id="CHEBI:58199"/>
        <dbReference type="EC" id="4.2.1.22"/>
    </reaction>
</comment>
<keyword evidence="18 25" id="KW-0198">Cysteine biosynthesis</keyword>
<evidence type="ECO:0000256" key="12">
    <source>
        <dbReference type="ARBA" id="ARBA00022617"/>
    </source>
</evidence>
<dbReference type="Gene3D" id="3.10.580.10">
    <property type="entry name" value="CBS-domain"/>
    <property type="match status" value="1"/>
</dbReference>
<dbReference type="InterPro" id="IPR046342">
    <property type="entry name" value="CBS_dom_sf"/>
</dbReference>
<dbReference type="AlphaFoldDB" id="A0AA38I4A1"/>
<dbReference type="FunFam" id="3.40.50.1100:FF:000118">
    <property type="entry name" value="Related to CYS4-cystathionine beta-synthase"/>
    <property type="match status" value="1"/>
</dbReference>
<evidence type="ECO:0000256" key="20">
    <source>
        <dbReference type="ARBA" id="ARBA00023242"/>
    </source>
</evidence>
<evidence type="ECO:0000256" key="8">
    <source>
        <dbReference type="ARBA" id="ARBA00022490"/>
    </source>
</evidence>
<evidence type="ECO:0000256" key="5">
    <source>
        <dbReference type="ARBA" id="ARBA00007103"/>
    </source>
</evidence>
<evidence type="ECO:0000256" key="1">
    <source>
        <dbReference type="ARBA" id="ARBA00001933"/>
    </source>
</evidence>
<dbReference type="Gene3D" id="3.40.50.1100">
    <property type="match status" value="2"/>
</dbReference>
<keyword evidence="11 25" id="KW-0028">Amino-acid biosynthesis</keyword>
<dbReference type="InterPro" id="IPR050214">
    <property type="entry name" value="Cys_Synth/Cystath_Beta-Synth"/>
</dbReference>
<dbReference type="GO" id="GO:0006535">
    <property type="term" value="P:cysteine biosynthetic process from serine"/>
    <property type="evidence" value="ECO:0007669"/>
    <property type="project" value="UniProtKB-UniRule"/>
</dbReference>
<dbReference type="Pfam" id="PF00291">
    <property type="entry name" value="PALP"/>
    <property type="match status" value="1"/>
</dbReference>
<dbReference type="FunFam" id="3.40.50.1100:FF:000003">
    <property type="entry name" value="Cystathionine beta-synthase"/>
    <property type="match status" value="1"/>
</dbReference>
<keyword evidence="20" id="KW-0539">Nucleus</keyword>
<dbReference type="CDD" id="cd01561">
    <property type="entry name" value="CBS_like"/>
    <property type="match status" value="1"/>
</dbReference>
<keyword evidence="19 25" id="KW-0456">Lyase</keyword>
<comment type="subunit">
    <text evidence="6">Homotetramer.</text>
</comment>
<evidence type="ECO:0000256" key="3">
    <source>
        <dbReference type="ARBA" id="ARBA00004496"/>
    </source>
</evidence>
<evidence type="ECO:0000256" key="19">
    <source>
        <dbReference type="ARBA" id="ARBA00023239"/>
    </source>
</evidence>
<keyword evidence="17 24" id="KW-0129">CBS domain</keyword>
<dbReference type="GO" id="GO:0050667">
    <property type="term" value="P:homocysteine metabolic process"/>
    <property type="evidence" value="ECO:0007669"/>
    <property type="project" value="UniProtKB-ARBA"/>
</dbReference>
<sequence length="528" mass="57940">MAEVINGQSKKLQCTKPELKFVSTLNDHFSTPDQAPKKCTWHKNALPEASPHRRADWKVTDKILPDITKAVGNTPLVRLTKIPKSCGLECDVFAKCEFFNPGGSVKDRIGFRMVEDAEKAGLLTPDSTIIEPTSGNTGIGLALAAAVKGYRCVIVMSEKMSNEKVDVLKALGAEIVRTPITADSNSPDGLFGVSYKLKKEIPNSIILDQYSNPGNPLAHYDTTAEEILDQCDGQVDMIVVGAGTGGTITGIGKKFKEVSPNTVIVGSDPYGSILAQPEKMNETDVDFYEVEGIGYDFIPTGFDRTIVDKWVKVADQESLTMARRLIKEEGLLCGGSAGAVMVAAIKAARNYKKGQRVVVIIPDSIRNYLTKFVSDHWMEAKGFKECVNVNNHWWWDDSVSMLNFEPLVTATVSMPCERILHIMKKQGFDQVPIVDKNGGILSVVTMQKLLNVLISGNAKPSDSIERASVTVFPKVMITANLGLVSRILERENYLIVLEKQTTEQSTIEKPVGIITAVDLLQYVSDKRK</sequence>
<dbReference type="SUPFAM" id="SSF53686">
    <property type="entry name" value="Tryptophan synthase beta subunit-like PLP-dependent enzymes"/>
    <property type="match status" value="1"/>
</dbReference>
<evidence type="ECO:0000256" key="21">
    <source>
        <dbReference type="ARBA" id="ARBA00026192"/>
    </source>
</evidence>
<keyword evidence="15 25" id="KW-0663">Pyridoxal phosphate</keyword>
<dbReference type="Pfam" id="PF00571">
    <property type="entry name" value="CBS"/>
    <property type="match status" value="1"/>
</dbReference>
<feature type="domain" description="CBS" evidence="26">
    <location>
        <begin position="401"/>
        <end position="459"/>
    </location>
</feature>
<keyword evidence="14" id="KW-0832">Ubl conjugation</keyword>
<dbReference type="InterPro" id="IPR036052">
    <property type="entry name" value="TrpB-like_PALP_sf"/>
</dbReference>
<evidence type="ECO:0000256" key="2">
    <source>
        <dbReference type="ARBA" id="ARBA00004123"/>
    </source>
</evidence>
<evidence type="ECO:0000256" key="25">
    <source>
        <dbReference type="RuleBase" id="RU361204"/>
    </source>
</evidence>
<dbReference type="EMBL" id="JALNTZ010000006">
    <property type="protein sequence ID" value="KAJ3649120.1"/>
    <property type="molecule type" value="Genomic_DNA"/>
</dbReference>
<evidence type="ECO:0000256" key="13">
    <source>
        <dbReference type="ARBA" id="ARBA00022723"/>
    </source>
</evidence>
<accession>A0AA38I4A1</accession>
<dbReference type="GO" id="GO:0030170">
    <property type="term" value="F:pyridoxal phosphate binding"/>
    <property type="evidence" value="ECO:0007669"/>
    <property type="project" value="UniProtKB-ARBA"/>
</dbReference>
<evidence type="ECO:0000256" key="23">
    <source>
        <dbReference type="ARBA" id="ARBA00047490"/>
    </source>
</evidence>
<keyword evidence="28" id="KW-1185">Reference proteome</keyword>
<dbReference type="GO" id="GO:0019343">
    <property type="term" value="P:cysteine biosynthetic process via cystathionine"/>
    <property type="evidence" value="ECO:0007669"/>
    <property type="project" value="UniProtKB-UniRule"/>
</dbReference>
<comment type="cofactor">
    <cofactor evidence="1 25">
        <name>pyridoxal 5'-phosphate</name>
        <dbReference type="ChEBI" id="CHEBI:597326"/>
    </cofactor>
</comment>
<dbReference type="Proteomes" id="UP001168821">
    <property type="component" value="Unassembled WGS sequence"/>
</dbReference>
<comment type="pathway">
    <text evidence="4">Amino-acid biosynthesis; L-cysteine biosynthesis; L-cysteine from L-homocysteine and L-serine: step 1/2.</text>
</comment>
<keyword evidence="16" id="KW-0408">Iron</keyword>
<evidence type="ECO:0000256" key="9">
    <source>
        <dbReference type="ARBA" id="ARBA00022499"/>
    </source>
</evidence>
<dbReference type="GO" id="GO:0005634">
    <property type="term" value="C:nucleus"/>
    <property type="evidence" value="ECO:0007669"/>
    <property type="project" value="UniProtKB-SubCell"/>
</dbReference>
<evidence type="ECO:0000256" key="4">
    <source>
        <dbReference type="ARBA" id="ARBA00005003"/>
    </source>
</evidence>
<dbReference type="GO" id="GO:0005737">
    <property type="term" value="C:cytoplasm"/>
    <property type="evidence" value="ECO:0007669"/>
    <property type="project" value="UniProtKB-SubCell"/>
</dbReference>
<keyword evidence="9" id="KW-1017">Isopeptide bond</keyword>
<evidence type="ECO:0000256" key="6">
    <source>
        <dbReference type="ARBA" id="ARBA00011881"/>
    </source>
</evidence>
<organism evidence="27 28">
    <name type="scientific">Zophobas morio</name>
    <dbReference type="NCBI Taxonomy" id="2755281"/>
    <lineage>
        <taxon>Eukaryota</taxon>
        <taxon>Metazoa</taxon>
        <taxon>Ecdysozoa</taxon>
        <taxon>Arthropoda</taxon>
        <taxon>Hexapoda</taxon>
        <taxon>Insecta</taxon>
        <taxon>Pterygota</taxon>
        <taxon>Neoptera</taxon>
        <taxon>Endopterygota</taxon>
        <taxon>Coleoptera</taxon>
        <taxon>Polyphaga</taxon>
        <taxon>Cucujiformia</taxon>
        <taxon>Tenebrionidae</taxon>
        <taxon>Zophobas</taxon>
    </lineage>
</organism>
<evidence type="ECO:0000313" key="27">
    <source>
        <dbReference type="EMBL" id="KAJ3649120.1"/>
    </source>
</evidence>
<keyword evidence="8" id="KW-0963">Cytoplasm</keyword>
<evidence type="ECO:0000259" key="26">
    <source>
        <dbReference type="PROSITE" id="PS51371"/>
    </source>
</evidence>
<evidence type="ECO:0000313" key="28">
    <source>
        <dbReference type="Proteomes" id="UP001168821"/>
    </source>
</evidence>